<dbReference type="Ensembl" id="ENSHHUT00000054593.1">
    <property type="protein sequence ID" value="ENSHHUP00000052743.1"/>
    <property type="gene ID" value="ENSHHUG00000031681.1"/>
</dbReference>
<dbReference type="Pfam" id="PF04081">
    <property type="entry name" value="DNA_pol_delta_4"/>
    <property type="match status" value="1"/>
</dbReference>
<sequence>ISVENTPCLSVSLSAMTAKRAALITDSYKSVKRSRREEKRASSPAQKDRWNIAIEYEIELLRLQRWERAAQHGLNPPQEIRDMLFSNPLWKGF</sequence>
<reference evidence="1" key="2">
    <citation type="submission" date="2025-08" db="UniProtKB">
        <authorList>
            <consortium name="Ensembl"/>
        </authorList>
    </citation>
    <scope>IDENTIFICATION</scope>
</reference>
<reference evidence="1" key="3">
    <citation type="submission" date="2025-09" db="UniProtKB">
        <authorList>
            <consortium name="Ensembl"/>
        </authorList>
    </citation>
    <scope>IDENTIFICATION</scope>
</reference>
<dbReference type="InterPro" id="IPR007218">
    <property type="entry name" value="DNA_pol_delta_4"/>
</dbReference>
<accession>A0A4W5NS73</accession>
<dbReference type="STRING" id="62062.ENSHHUP00000052743"/>
<evidence type="ECO:0000313" key="1">
    <source>
        <dbReference type="Ensembl" id="ENSHHUP00000052743.1"/>
    </source>
</evidence>
<evidence type="ECO:0000313" key="2">
    <source>
        <dbReference type="Proteomes" id="UP000314982"/>
    </source>
</evidence>
<name>A0A4W5NS73_9TELE</name>
<keyword evidence="2" id="KW-1185">Reference proteome</keyword>
<dbReference type="AlphaFoldDB" id="A0A4W5NS73"/>
<proteinExistence type="predicted"/>
<protein>
    <submittedName>
        <fullName evidence="1">Uncharacterized protein</fullName>
    </submittedName>
</protein>
<reference evidence="2" key="1">
    <citation type="submission" date="2018-06" db="EMBL/GenBank/DDBJ databases">
        <title>Genome assembly of Danube salmon.</title>
        <authorList>
            <person name="Macqueen D.J."/>
            <person name="Gundappa M.K."/>
        </authorList>
    </citation>
    <scope>NUCLEOTIDE SEQUENCE [LARGE SCALE GENOMIC DNA]</scope>
</reference>
<dbReference type="GO" id="GO:0000731">
    <property type="term" value="P:DNA synthesis involved in DNA repair"/>
    <property type="evidence" value="ECO:0007669"/>
    <property type="project" value="InterPro"/>
</dbReference>
<dbReference type="GO" id="GO:0006260">
    <property type="term" value="P:DNA replication"/>
    <property type="evidence" value="ECO:0007669"/>
    <property type="project" value="InterPro"/>
</dbReference>
<organism evidence="1 2">
    <name type="scientific">Hucho hucho</name>
    <name type="common">huchen</name>
    <dbReference type="NCBI Taxonomy" id="62062"/>
    <lineage>
        <taxon>Eukaryota</taxon>
        <taxon>Metazoa</taxon>
        <taxon>Chordata</taxon>
        <taxon>Craniata</taxon>
        <taxon>Vertebrata</taxon>
        <taxon>Euteleostomi</taxon>
        <taxon>Actinopterygii</taxon>
        <taxon>Neopterygii</taxon>
        <taxon>Teleostei</taxon>
        <taxon>Protacanthopterygii</taxon>
        <taxon>Salmoniformes</taxon>
        <taxon>Salmonidae</taxon>
        <taxon>Salmoninae</taxon>
        <taxon>Hucho</taxon>
    </lineage>
</organism>
<dbReference type="Proteomes" id="UP000314982">
    <property type="component" value="Unassembled WGS sequence"/>
</dbReference>